<organism evidence="2 3">
    <name type="scientific">Mesorhabditis belari</name>
    <dbReference type="NCBI Taxonomy" id="2138241"/>
    <lineage>
        <taxon>Eukaryota</taxon>
        <taxon>Metazoa</taxon>
        <taxon>Ecdysozoa</taxon>
        <taxon>Nematoda</taxon>
        <taxon>Chromadorea</taxon>
        <taxon>Rhabditida</taxon>
        <taxon>Rhabditina</taxon>
        <taxon>Rhabditomorpha</taxon>
        <taxon>Rhabditoidea</taxon>
        <taxon>Rhabditidae</taxon>
        <taxon>Mesorhabditinae</taxon>
        <taxon>Mesorhabditis</taxon>
    </lineage>
</organism>
<feature type="transmembrane region" description="Helical" evidence="1">
    <location>
        <begin position="105"/>
        <end position="124"/>
    </location>
</feature>
<proteinExistence type="predicted"/>
<dbReference type="Proteomes" id="UP000887575">
    <property type="component" value="Unassembled WGS sequence"/>
</dbReference>
<evidence type="ECO:0000313" key="2">
    <source>
        <dbReference type="Proteomes" id="UP000887575"/>
    </source>
</evidence>
<keyword evidence="1" id="KW-1133">Transmembrane helix</keyword>
<keyword evidence="2" id="KW-1185">Reference proteome</keyword>
<reference evidence="3" key="1">
    <citation type="submission" date="2024-02" db="UniProtKB">
        <authorList>
            <consortium name="WormBaseParasite"/>
        </authorList>
    </citation>
    <scope>IDENTIFICATION</scope>
</reference>
<name>A0AAF3EHE3_9BILA</name>
<evidence type="ECO:0000313" key="3">
    <source>
        <dbReference type="WBParaSite" id="MBELARI_LOCUS13420"/>
    </source>
</evidence>
<sequence length="282" mass="32869">ISFHFGINGINQSIKSNNRGIVFASRFPFPHPRCKRMPLLSFVRRCFVVHNESSNIDHSSDCPEIIYFTITPYIAFLPLFLFQLTRIQIGKQKNLKLSTIIKLRLILFTTLIILHFVELLLKHFTGNDYLRGNVFFYHFTAILSLLLALASTIFSNLAQRRFNGFVILFAMASLLFESIFLLIMILSSQTPSLWSLSRSCLLILLNLCMVKKDRPTNDKEACPYDYVGFYSTLIFSWMNRLIEIGHSKSLSMDDIFFLSFPASSMYLREKWRKTWEREVKSK</sequence>
<protein>
    <submittedName>
        <fullName evidence="3">Uncharacterized protein</fullName>
    </submittedName>
</protein>
<accession>A0AAF3EHE3</accession>
<feature type="transmembrane region" description="Helical" evidence="1">
    <location>
        <begin position="136"/>
        <end position="158"/>
    </location>
</feature>
<dbReference type="AlphaFoldDB" id="A0AAF3EHE3"/>
<feature type="transmembrane region" description="Helical" evidence="1">
    <location>
        <begin position="65"/>
        <end position="84"/>
    </location>
</feature>
<keyword evidence="1" id="KW-0472">Membrane</keyword>
<dbReference type="WBParaSite" id="MBELARI_LOCUS13420">
    <property type="protein sequence ID" value="MBELARI_LOCUS13420"/>
    <property type="gene ID" value="MBELARI_LOCUS13420"/>
</dbReference>
<evidence type="ECO:0000256" key="1">
    <source>
        <dbReference type="SAM" id="Phobius"/>
    </source>
</evidence>
<keyword evidence="1" id="KW-0812">Transmembrane</keyword>
<feature type="transmembrane region" description="Helical" evidence="1">
    <location>
        <begin position="165"/>
        <end position="186"/>
    </location>
</feature>